<comment type="similarity">
    <text evidence="2 6">Belongs to the FPP/GGPP synthase family.</text>
</comment>
<reference evidence="7 8" key="1">
    <citation type="submission" date="2019-03" db="EMBL/GenBank/DDBJ databases">
        <authorList>
            <person name="Kim M.K.M."/>
        </authorList>
    </citation>
    <scope>NUCLEOTIDE SEQUENCE [LARGE SCALE GENOMIC DNA]</scope>
    <source>
        <strain evidence="7 8">18JY21-1</strain>
    </source>
</reference>
<organism evidence="7 8">
    <name type="scientific">Paenibacillus albiflavus</name>
    <dbReference type="NCBI Taxonomy" id="2545760"/>
    <lineage>
        <taxon>Bacteria</taxon>
        <taxon>Bacillati</taxon>
        <taxon>Bacillota</taxon>
        <taxon>Bacilli</taxon>
        <taxon>Bacillales</taxon>
        <taxon>Paenibacillaceae</taxon>
        <taxon>Paenibacillus</taxon>
    </lineage>
</organism>
<sequence>MNLDQMLKIDLNRIEKEIIKIIKNDPDLPKNSDVRKSLTDMVRSGGKRLRPIMVIVGSRFGKEADENKVIQLASLLEFVHVASLIHDDIIDQSDTRRSQPALHVKTGVPTAVHIGNYMMARIVELMTVYYKDRDQILNDLSTLVTTQLCLGEYQQLNNRFNYDMTIDTYLLKTSNKTALLMATCLQQGARLAKAERLVIEQLYDFGHNLGMAFQIRDDVLDFTQSAEVLGKPSGSDLINGQATLPVLYAMEDEALAGRIRSLNVNTPIAAFEEVIEEIKTSDGIDRANALSRQYMDTAWSQIDMLKSFPAARDLEQIWYYFEERIK</sequence>
<proteinExistence type="inferred from homology"/>
<dbReference type="CDD" id="cd00685">
    <property type="entry name" value="Trans_IPPS_HT"/>
    <property type="match status" value="1"/>
</dbReference>
<dbReference type="Proteomes" id="UP000295418">
    <property type="component" value="Unassembled WGS sequence"/>
</dbReference>
<name>A0A4R4EB51_9BACL</name>
<protein>
    <submittedName>
        <fullName evidence="7">Polyprenyl synthetase family protein</fullName>
    </submittedName>
</protein>
<evidence type="ECO:0000256" key="6">
    <source>
        <dbReference type="RuleBase" id="RU004466"/>
    </source>
</evidence>
<evidence type="ECO:0000256" key="1">
    <source>
        <dbReference type="ARBA" id="ARBA00001946"/>
    </source>
</evidence>
<dbReference type="EMBL" id="SKFG01000013">
    <property type="protein sequence ID" value="TCZ76353.1"/>
    <property type="molecule type" value="Genomic_DNA"/>
</dbReference>
<dbReference type="PROSITE" id="PS00444">
    <property type="entry name" value="POLYPRENYL_SYNTHASE_2"/>
    <property type="match status" value="1"/>
</dbReference>
<keyword evidence="5" id="KW-0460">Magnesium</keyword>
<keyword evidence="4" id="KW-0479">Metal-binding</keyword>
<comment type="cofactor">
    <cofactor evidence="1">
        <name>Mg(2+)</name>
        <dbReference type="ChEBI" id="CHEBI:18420"/>
    </cofactor>
</comment>
<dbReference type="RefSeq" id="WP_132418720.1">
    <property type="nucleotide sequence ID" value="NZ_SKFG01000013.1"/>
</dbReference>
<evidence type="ECO:0000313" key="8">
    <source>
        <dbReference type="Proteomes" id="UP000295418"/>
    </source>
</evidence>
<dbReference type="PANTHER" id="PTHR12001">
    <property type="entry name" value="GERANYLGERANYL PYROPHOSPHATE SYNTHASE"/>
    <property type="match status" value="1"/>
</dbReference>
<dbReference type="Gene3D" id="1.10.600.10">
    <property type="entry name" value="Farnesyl Diphosphate Synthase"/>
    <property type="match status" value="1"/>
</dbReference>
<dbReference type="Pfam" id="PF00348">
    <property type="entry name" value="polyprenyl_synt"/>
    <property type="match status" value="1"/>
</dbReference>
<comment type="caution">
    <text evidence="7">The sequence shown here is derived from an EMBL/GenBank/DDBJ whole genome shotgun (WGS) entry which is preliminary data.</text>
</comment>
<evidence type="ECO:0000256" key="4">
    <source>
        <dbReference type="ARBA" id="ARBA00022723"/>
    </source>
</evidence>
<dbReference type="GO" id="GO:0004659">
    <property type="term" value="F:prenyltransferase activity"/>
    <property type="evidence" value="ECO:0007669"/>
    <property type="project" value="InterPro"/>
</dbReference>
<dbReference type="InterPro" id="IPR000092">
    <property type="entry name" value="Polyprenyl_synt"/>
</dbReference>
<evidence type="ECO:0000256" key="2">
    <source>
        <dbReference type="ARBA" id="ARBA00006706"/>
    </source>
</evidence>
<dbReference type="PANTHER" id="PTHR12001:SF69">
    <property type="entry name" value="ALL TRANS-POLYPRENYL-DIPHOSPHATE SYNTHASE PDSS1"/>
    <property type="match status" value="1"/>
</dbReference>
<dbReference type="SUPFAM" id="SSF48576">
    <property type="entry name" value="Terpenoid synthases"/>
    <property type="match status" value="1"/>
</dbReference>
<dbReference type="InterPro" id="IPR008949">
    <property type="entry name" value="Isoprenoid_synthase_dom_sf"/>
</dbReference>
<evidence type="ECO:0000256" key="5">
    <source>
        <dbReference type="ARBA" id="ARBA00022842"/>
    </source>
</evidence>
<dbReference type="GO" id="GO:0008299">
    <property type="term" value="P:isoprenoid biosynthetic process"/>
    <property type="evidence" value="ECO:0007669"/>
    <property type="project" value="InterPro"/>
</dbReference>
<evidence type="ECO:0000256" key="3">
    <source>
        <dbReference type="ARBA" id="ARBA00022679"/>
    </source>
</evidence>
<accession>A0A4R4EB51</accession>
<dbReference type="GO" id="GO:0046872">
    <property type="term" value="F:metal ion binding"/>
    <property type="evidence" value="ECO:0007669"/>
    <property type="project" value="UniProtKB-KW"/>
</dbReference>
<gene>
    <name evidence="7" type="ORF">E0485_14235</name>
</gene>
<evidence type="ECO:0000313" key="7">
    <source>
        <dbReference type="EMBL" id="TCZ76353.1"/>
    </source>
</evidence>
<dbReference type="InterPro" id="IPR033749">
    <property type="entry name" value="Polyprenyl_synt_CS"/>
</dbReference>
<dbReference type="OrthoDB" id="9805316at2"/>
<dbReference type="AlphaFoldDB" id="A0A4R4EB51"/>
<dbReference type="SFLD" id="SFLDS00005">
    <property type="entry name" value="Isoprenoid_Synthase_Type_I"/>
    <property type="match status" value="1"/>
</dbReference>
<keyword evidence="3 6" id="KW-0808">Transferase</keyword>
<keyword evidence="8" id="KW-1185">Reference proteome</keyword>